<dbReference type="InterPro" id="IPR042089">
    <property type="entry name" value="Peptidase_M13_dom_2"/>
</dbReference>
<dbReference type="PRINTS" id="PR00786">
    <property type="entry name" value="NEPRILYSIN"/>
</dbReference>
<comment type="cofactor">
    <cofactor evidence="1">
        <name>Zn(2+)</name>
        <dbReference type="ChEBI" id="CHEBI:29105"/>
    </cofactor>
</comment>
<dbReference type="GO" id="GO:0016485">
    <property type="term" value="P:protein processing"/>
    <property type="evidence" value="ECO:0007669"/>
    <property type="project" value="TreeGrafter"/>
</dbReference>
<reference evidence="12" key="1">
    <citation type="submission" date="2021-04" db="EMBL/GenBank/DDBJ databases">
        <authorList>
            <person name="Chebbi M.A.C M."/>
        </authorList>
    </citation>
    <scope>NUCLEOTIDE SEQUENCE</scope>
</reference>
<keyword evidence="9" id="KW-0175">Coiled coil</keyword>
<evidence type="ECO:0000256" key="4">
    <source>
        <dbReference type="ARBA" id="ARBA00022670"/>
    </source>
</evidence>
<protein>
    <submittedName>
        <fullName evidence="12">Similar to Nep2: Neprilysin-2 (Drosophila melanogaster)</fullName>
    </submittedName>
</protein>
<keyword evidence="13" id="KW-1185">Reference proteome</keyword>
<dbReference type="InterPro" id="IPR018497">
    <property type="entry name" value="Peptidase_M13_C"/>
</dbReference>
<dbReference type="OrthoDB" id="6475849at2759"/>
<evidence type="ECO:0000313" key="13">
    <source>
        <dbReference type="Proteomes" id="UP000786811"/>
    </source>
</evidence>
<dbReference type="Gene3D" id="3.40.390.10">
    <property type="entry name" value="Collagenase (Catalytic Domain)"/>
    <property type="match status" value="1"/>
</dbReference>
<evidence type="ECO:0000256" key="1">
    <source>
        <dbReference type="ARBA" id="ARBA00001947"/>
    </source>
</evidence>
<dbReference type="CDD" id="cd08662">
    <property type="entry name" value="M13"/>
    <property type="match status" value="1"/>
</dbReference>
<dbReference type="PANTHER" id="PTHR11733">
    <property type="entry name" value="ZINC METALLOPROTEASE FAMILY M13 NEPRILYSIN-RELATED"/>
    <property type="match status" value="1"/>
</dbReference>
<feature type="domain" description="Peptidase M13 N-terminal" evidence="11">
    <location>
        <begin position="55"/>
        <end position="438"/>
    </location>
</feature>
<evidence type="ECO:0000256" key="8">
    <source>
        <dbReference type="ARBA" id="ARBA00023049"/>
    </source>
</evidence>
<accession>A0A8J2H5S2</accession>
<dbReference type="EMBL" id="CAJNRD030001116">
    <property type="protein sequence ID" value="CAG5075721.1"/>
    <property type="molecule type" value="Genomic_DNA"/>
</dbReference>
<organism evidence="12 13">
    <name type="scientific">Cotesia congregata</name>
    <name type="common">Parasitoid wasp</name>
    <name type="synonym">Apanteles congregatus</name>
    <dbReference type="NCBI Taxonomy" id="51543"/>
    <lineage>
        <taxon>Eukaryota</taxon>
        <taxon>Metazoa</taxon>
        <taxon>Ecdysozoa</taxon>
        <taxon>Arthropoda</taxon>
        <taxon>Hexapoda</taxon>
        <taxon>Insecta</taxon>
        <taxon>Pterygota</taxon>
        <taxon>Neoptera</taxon>
        <taxon>Endopterygota</taxon>
        <taxon>Hymenoptera</taxon>
        <taxon>Apocrita</taxon>
        <taxon>Ichneumonoidea</taxon>
        <taxon>Braconidae</taxon>
        <taxon>Microgastrinae</taxon>
        <taxon>Cotesia</taxon>
    </lineage>
</organism>
<gene>
    <name evidence="12" type="ORF">HICCMSTLAB_LOCUS1828</name>
</gene>
<dbReference type="Pfam" id="PF01431">
    <property type="entry name" value="Peptidase_M13"/>
    <property type="match status" value="1"/>
</dbReference>
<comment type="similarity">
    <text evidence="3">Belongs to the peptidase M13 family.</text>
</comment>
<evidence type="ECO:0000259" key="10">
    <source>
        <dbReference type="Pfam" id="PF01431"/>
    </source>
</evidence>
<comment type="subcellular location">
    <subcellularLocation>
        <location evidence="2">Cell membrane</location>
        <topology evidence="2">Single-pass type II membrane protein</topology>
    </subcellularLocation>
</comment>
<dbReference type="Pfam" id="PF05649">
    <property type="entry name" value="Peptidase_M13_N"/>
    <property type="match status" value="1"/>
</dbReference>
<feature type="coiled-coil region" evidence="9">
    <location>
        <begin position="15"/>
        <end position="42"/>
    </location>
</feature>
<proteinExistence type="inferred from homology"/>
<dbReference type="PANTHER" id="PTHR11733:SF224">
    <property type="entry name" value="NEPRILYSIN-2"/>
    <property type="match status" value="1"/>
</dbReference>
<evidence type="ECO:0000259" key="11">
    <source>
        <dbReference type="Pfam" id="PF05649"/>
    </source>
</evidence>
<comment type="caution">
    <text evidence="12">The sequence shown here is derived from an EMBL/GenBank/DDBJ whole genome shotgun (WGS) entry which is preliminary data.</text>
</comment>
<name>A0A8J2H5S2_COTCN</name>
<keyword evidence="6" id="KW-0378">Hydrolase</keyword>
<keyword evidence="8" id="KW-0482">Metalloprotease</keyword>
<evidence type="ECO:0000256" key="3">
    <source>
        <dbReference type="ARBA" id="ARBA00007357"/>
    </source>
</evidence>
<dbReference type="Proteomes" id="UP000786811">
    <property type="component" value="Unassembled WGS sequence"/>
</dbReference>
<dbReference type="GO" id="GO:0004222">
    <property type="term" value="F:metalloendopeptidase activity"/>
    <property type="evidence" value="ECO:0007669"/>
    <property type="project" value="InterPro"/>
</dbReference>
<evidence type="ECO:0000256" key="9">
    <source>
        <dbReference type="SAM" id="Coils"/>
    </source>
</evidence>
<dbReference type="GO" id="GO:0005886">
    <property type="term" value="C:plasma membrane"/>
    <property type="evidence" value="ECO:0007669"/>
    <property type="project" value="UniProtKB-SubCell"/>
</dbReference>
<keyword evidence="4" id="KW-0645">Protease</keyword>
<dbReference type="Gene3D" id="1.10.1380.10">
    <property type="entry name" value="Neutral endopeptidase , domain2"/>
    <property type="match status" value="1"/>
</dbReference>
<feature type="domain" description="Peptidase M13 C-terminal" evidence="10">
    <location>
        <begin position="501"/>
        <end position="703"/>
    </location>
</feature>
<evidence type="ECO:0000256" key="2">
    <source>
        <dbReference type="ARBA" id="ARBA00004401"/>
    </source>
</evidence>
<dbReference type="InterPro" id="IPR008753">
    <property type="entry name" value="Peptidase_M13_N"/>
</dbReference>
<keyword evidence="5" id="KW-0479">Metal-binding</keyword>
<dbReference type="InterPro" id="IPR000718">
    <property type="entry name" value="Peptidase_M13"/>
</dbReference>
<evidence type="ECO:0000256" key="7">
    <source>
        <dbReference type="ARBA" id="ARBA00022833"/>
    </source>
</evidence>
<dbReference type="InterPro" id="IPR024079">
    <property type="entry name" value="MetalloPept_cat_dom_sf"/>
</dbReference>
<dbReference type="SUPFAM" id="SSF55486">
    <property type="entry name" value="Metalloproteases ('zincins'), catalytic domain"/>
    <property type="match status" value="1"/>
</dbReference>
<evidence type="ECO:0000256" key="5">
    <source>
        <dbReference type="ARBA" id="ARBA00022723"/>
    </source>
</evidence>
<dbReference type="AlphaFoldDB" id="A0A8J2H5S2"/>
<evidence type="ECO:0000313" key="12">
    <source>
        <dbReference type="EMBL" id="CAG5075721.1"/>
    </source>
</evidence>
<keyword evidence="7" id="KW-0862">Zinc</keyword>
<sequence length="704" mass="81864">MNFVVVSSANNLDRLKNAEHRLESAKSVVSSLELEAERMRSAVNILRYLNSDVNPCDDFYEFVCGNYDDWDKVKQQPKSIFSGISSFINYQINHLIKFTNFTNSKSRPAELVGTLYKICMDQSKIESRGLEPLRKILKRLDSWPFLDANSSKSNFDWVEFITRSTSMGFDGDYLLEWIISPVRNSTQIELYFSKPRLEFENEIFSNGLADKNVKAYYEYMVDTAVLLGSSRTKAESELLRVLNFEKKLSMMLSYDDEDDFNQTITTTDDLIKTWPGIDWNRLINETLKLYGKSDSDVLVTVLTPLYFSKLEKVLSNTSKRILANYLAWKVIKWSAPYLNEEIQKLHGDYMTKIKEHFEILPRSEACIETTNRFLNLSINYLYVKEYFRDDVKENVVEMVKNIKDMLINVLGAVDWLDEDTKEHAVKKVKEMKILIGYPKKILNGEKLKEYYQNLDVDVDDDFIGSVLSLKLFEKGKNFDLKMNKLDLLEELANFYSPLFVNAYYMPDFNLIAIPTGILQYVFYNNIRPNYINYGKIGSIIGHEITHGFDNRGRKFDKNGNFSDWWSAYTNNTYNKKTTCFVNQYNNYTSQSQSKVDGKLTLNENIADIIGIRMAYLAYQKWVSKNGEEMSLPELQYTPNQLFWIYFANTWCKSKQKHGRWDSLDPHAPSDVRVIGTLSNVPEFSADFECPIGSNMNPIKKCTIW</sequence>
<dbReference type="GO" id="GO:0046872">
    <property type="term" value="F:metal ion binding"/>
    <property type="evidence" value="ECO:0007669"/>
    <property type="project" value="UniProtKB-KW"/>
</dbReference>
<dbReference type="PROSITE" id="PS51885">
    <property type="entry name" value="NEPRILYSIN"/>
    <property type="match status" value="1"/>
</dbReference>
<evidence type="ECO:0000256" key="6">
    <source>
        <dbReference type="ARBA" id="ARBA00022801"/>
    </source>
</evidence>